<sequence>MAQDESRILNNVFMLELCRNALLPGSLADEQYFLLIRLSSIRCKKVVLAMRDYLVDGHSRKQICERYNMNNGYFSTTLNRIARINALVAHLAPYYPEAPLAGECRGSR</sequence>
<dbReference type="PRINTS" id="PR01554">
    <property type="entry name" value="FIMREGULATRY"/>
</dbReference>
<dbReference type="Gene3D" id="1.10.10.2690">
    <property type="match status" value="1"/>
</dbReference>
<evidence type="ECO:0000256" key="1">
    <source>
        <dbReference type="ARBA" id="ARBA00023015"/>
    </source>
</evidence>
<reference evidence="3" key="2">
    <citation type="submission" date="2019-09" db="EMBL/GenBank/DDBJ databases">
        <authorList>
            <consortium name="NCBI Pathogen Detection Project"/>
        </authorList>
    </citation>
    <scope>NUCLEOTIDE SEQUENCE</scope>
    <source>
        <strain evidence="3">EC00677</strain>
    </source>
</reference>
<dbReference type="EMBL" id="DABHBG010000048">
    <property type="protein sequence ID" value="HAJ1192926.1"/>
    <property type="molecule type" value="Genomic_DNA"/>
</dbReference>
<reference evidence="3" key="1">
    <citation type="journal article" date="2018" name="Genome Biol.">
        <title>SKESA: strategic k-mer extension for scrupulous assemblies.</title>
        <authorList>
            <person name="Souvorov A."/>
            <person name="Agarwala R."/>
            <person name="Lipman D.J."/>
        </authorList>
    </citation>
    <scope>NUCLEOTIDE SEQUENCE</scope>
    <source>
        <strain evidence="3">EC00677</strain>
    </source>
</reference>
<gene>
    <name evidence="3" type="ORF">HL629_24935</name>
</gene>
<dbReference type="RefSeq" id="WP_185768305.1">
    <property type="nucleotide sequence ID" value="NZ_JACJHN010000034.1"/>
</dbReference>
<proteinExistence type="predicted"/>
<name>A0A7A7AAK7_ECOLX</name>
<dbReference type="GO" id="GO:0006355">
    <property type="term" value="P:regulation of DNA-templated transcription"/>
    <property type="evidence" value="ECO:0007669"/>
    <property type="project" value="InterPro"/>
</dbReference>
<organism evidence="3">
    <name type="scientific">Escherichia coli</name>
    <dbReference type="NCBI Taxonomy" id="562"/>
    <lineage>
        <taxon>Bacteria</taxon>
        <taxon>Pseudomonadati</taxon>
        <taxon>Pseudomonadota</taxon>
        <taxon>Gammaproteobacteria</taxon>
        <taxon>Enterobacterales</taxon>
        <taxon>Enterobacteriaceae</taxon>
        <taxon>Escherichia</taxon>
    </lineage>
</organism>
<protein>
    <submittedName>
        <fullName evidence="3">Transcriptional regulator</fullName>
    </submittedName>
</protein>
<keyword evidence="2" id="KW-0804">Transcription</keyword>
<dbReference type="Pfam" id="PF03333">
    <property type="entry name" value="PapB"/>
    <property type="match status" value="1"/>
</dbReference>
<dbReference type="InterPro" id="IPR053721">
    <property type="entry name" value="Fimbrial_Adhesin_Reg"/>
</dbReference>
<keyword evidence="1" id="KW-0805">Transcription regulation</keyword>
<dbReference type="InterPro" id="IPR004356">
    <property type="entry name" value="Adhesin_operon_reg_prot"/>
</dbReference>
<comment type="caution">
    <text evidence="3">The sequence shown here is derived from an EMBL/GenBank/DDBJ whole genome shotgun (WGS) entry which is preliminary data.</text>
</comment>
<evidence type="ECO:0000256" key="2">
    <source>
        <dbReference type="ARBA" id="ARBA00023163"/>
    </source>
</evidence>
<accession>A0A7A7AAK7</accession>
<evidence type="ECO:0000313" key="3">
    <source>
        <dbReference type="EMBL" id="HAJ1192926.1"/>
    </source>
</evidence>
<dbReference type="AlphaFoldDB" id="A0A7A7AAK7"/>